<comment type="similarity">
    <text evidence="1">Belongs to the DprA/Smf family.</text>
</comment>
<dbReference type="EMBL" id="FTNR01000022">
    <property type="protein sequence ID" value="SIS19221.1"/>
    <property type="molecule type" value="Genomic_DNA"/>
</dbReference>
<dbReference type="GO" id="GO:0009294">
    <property type="term" value="P:DNA-mediated transformation"/>
    <property type="evidence" value="ECO:0007669"/>
    <property type="project" value="InterPro"/>
</dbReference>
<name>A0A1N7H310_9EURY</name>
<dbReference type="Pfam" id="PF02481">
    <property type="entry name" value="DNA_processg_A"/>
    <property type="match status" value="1"/>
</dbReference>
<proteinExistence type="inferred from homology"/>
<sequence length="305" mass="32649">MKATDKAILAALTDLSGIGDARAYDLYTYFDDPSGLLDAPESLADEFHYVDASTLAEIRSLDEELESYCNQFNAYESDGITVLGIEDDQYPDVVRNGPAPVLMYAKGNVELLTETTVGVSGARETNEIGRQWIQSLSSALVDEGYAVVSGGARGADTAAHRGALEASNSTIAVLGTGVNVAYPPENQSLFDQIIDTGGLLVSMRSPDAEPTRHSFLNRNELIAALSDGMIFVATDGSGGTMAQYEMALEQDRPVFAPPPGLGIEPSDGLETFQQSEKTTIIQNVSDLSNRVSTTTSEQMNLDNWS</sequence>
<evidence type="ECO:0000256" key="1">
    <source>
        <dbReference type="ARBA" id="ARBA00006525"/>
    </source>
</evidence>
<dbReference type="RefSeq" id="WP_076610754.1">
    <property type="nucleotide sequence ID" value="NZ_FTNR01000022.1"/>
</dbReference>
<evidence type="ECO:0000259" key="2">
    <source>
        <dbReference type="Pfam" id="PF02481"/>
    </source>
</evidence>
<dbReference type="Proteomes" id="UP000185936">
    <property type="component" value="Unassembled WGS sequence"/>
</dbReference>
<dbReference type="Gene3D" id="3.40.50.450">
    <property type="match status" value="1"/>
</dbReference>
<dbReference type="STRING" id="308853.SAMN05421752_12217"/>
<feature type="domain" description="Smf/DprA SLOG" evidence="2">
    <location>
        <begin position="82"/>
        <end position="290"/>
    </location>
</feature>
<accession>A0A1N7H310</accession>
<dbReference type="InterPro" id="IPR003488">
    <property type="entry name" value="DprA"/>
</dbReference>
<dbReference type="PANTHER" id="PTHR43022">
    <property type="entry name" value="PROTEIN SMF"/>
    <property type="match status" value="1"/>
</dbReference>
<dbReference type="PANTHER" id="PTHR43022:SF1">
    <property type="entry name" value="PROTEIN SMF"/>
    <property type="match status" value="1"/>
</dbReference>
<dbReference type="OrthoDB" id="297893at2157"/>
<organism evidence="3 4">
    <name type="scientific">Natronorubrum thiooxidans</name>
    <dbReference type="NCBI Taxonomy" id="308853"/>
    <lineage>
        <taxon>Archaea</taxon>
        <taxon>Methanobacteriati</taxon>
        <taxon>Methanobacteriota</taxon>
        <taxon>Stenosarchaea group</taxon>
        <taxon>Halobacteria</taxon>
        <taxon>Halobacteriales</taxon>
        <taxon>Natrialbaceae</taxon>
        <taxon>Natronorubrum</taxon>
    </lineage>
</organism>
<gene>
    <name evidence="3" type="ORF">SAMN05421752_12217</name>
</gene>
<dbReference type="SUPFAM" id="SSF102405">
    <property type="entry name" value="MCP/YpsA-like"/>
    <property type="match status" value="1"/>
</dbReference>
<evidence type="ECO:0000313" key="3">
    <source>
        <dbReference type="EMBL" id="SIS19221.1"/>
    </source>
</evidence>
<protein>
    <submittedName>
        <fullName evidence="3">DNA processing protein</fullName>
    </submittedName>
</protein>
<reference evidence="4" key="1">
    <citation type="submission" date="2017-01" db="EMBL/GenBank/DDBJ databases">
        <authorList>
            <person name="Varghese N."/>
            <person name="Submissions S."/>
        </authorList>
    </citation>
    <scope>NUCLEOTIDE SEQUENCE [LARGE SCALE GENOMIC DNA]</scope>
    <source>
        <strain evidence="4">type strain: HArc-</strain>
    </source>
</reference>
<keyword evidence="4" id="KW-1185">Reference proteome</keyword>
<dbReference type="InterPro" id="IPR057666">
    <property type="entry name" value="DrpA_SLOG"/>
</dbReference>
<evidence type="ECO:0000313" key="4">
    <source>
        <dbReference type="Proteomes" id="UP000185936"/>
    </source>
</evidence>
<dbReference type="AlphaFoldDB" id="A0A1N7H310"/>